<comment type="caution">
    <text evidence="3">The sequence shown here is derived from an EMBL/GenBank/DDBJ whole genome shotgun (WGS) entry which is preliminary data.</text>
</comment>
<dbReference type="InterPro" id="IPR011009">
    <property type="entry name" value="Kinase-like_dom_sf"/>
</dbReference>
<gene>
    <name evidence="3" type="ORF">GCM10009788_49020</name>
</gene>
<feature type="compositionally biased region" description="Pro residues" evidence="1">
    <location>
        <begin position="1"/>
        <end position="12"/>
    </location>
</feature>
<dbReference type="SUPFAM" id="SSF56112">
    <property type="entry name" value="Protein kinase-like (PK-like)"/>
    <property type="match status" value="1"/>
</dbReference>
<evidence type="ECO:0000256" key="1">
    <source>
        <dbReference type="SAM" id="MobiDB-lite"/>
    </source>
</evidence>
<dbReference type="EMBL" id="BAAAOR010000038">
    <property type="protein sequence ID" value="GAA1540435.1"/>
    <property type="molecule type" value="Genomic_DNA"/>
</dbReference>
<feature type="region of interest" description="Disordered" evidence="1">
    <location>
        <begin position="1"/>
        <end position="22"/>
    </location>
</feature>
<organism evidence="3 4">
    <name type="scientific">Nocardioides humi</name>
    <dbReference type="NCBI Taxonomy" id="449461"/>
    <lineage>
        <taxon>Bacteria</taxon>
        <taxon>Bacillati</taxon>
        <taxon>Actinomycetota</taxon>
        <taxon>Actinomycetes</taxon>
        <taxon>Propionibacteriales</taxon>
        <taxon>Nocardioidaceae</taxon>
        <taxon>Nocardioides</taxon>
    </lineage>
</organism>
<dbReference type="InterPro" id="IPR002575">
    <property type="entry name" value="Aminoglycoside_PTrfase"/>
</dbReference>
<sequence length="386" mass="42300">MTDPVTPSPPPADMTLQRSSRDADDLRARLTGWLAGVLPEGSAPTVTVHDGIQTNGMSSETVLLGVTSTEDGARITREYVARVAPAAGDLPVFAEYRLTDQYDAMRLAGELAGVPVPPVGLNEPTGDVLGTPFFLMERLDGAVPPDVLPYPFGDNWLFDASPEQQERLQRTSIAVLARLHAVPDAATTFGFLDPAVTGHEGATPLARNLAKTRAWYEYAITTDEASPRSPLIERGLAWLEANLPAEEGDPVLVWGDSRIGNMMYRDFEPVAVLDWEMATLGPREMDLAWLVFAHQVFQEIATMLGLPGMPDFLAADDVVATYRELSGVEPGDLTWYLVHAAVNWGCVFLRTSARQIHFGEIERPEDPESVFHHRPLFERLLEEVGA</sequence>
<dbReference type="Proteomes" id="UP001500842">
    <property type="component" value="Unassembled WGS sequence"/>
</dbReference>
<accession>A0ABN2BH58</accession>
<dbReference type="Gene3D" id="3.30.200.20">
    <property type="entry name" value="Phosphorylase Kinase, domain 1"/>
    <property type="match status" value="1"/>
</dbReference>
<dbReference type="RefSeq" id="WP_246086542.1">
    <property type="nucleotide sequence ID" value="NZ_BAAAOR010000038.1"/>
</dbReference>
<feature type="domain" description="Aminoglycoside phosphotransferase" evidence="2">
    <location>
        <begin position="72"/>
        <end position="291"/>
    </location>
</feature>
<protein>
    <submittedName>
        <fullName evidence="3">Phosphotransferase family protein</fullName>
    </submittedName>
</protein>
<dbReference type="PANTHER" id="PTHR21310">
    <property type="entry name" value="AMINOGLYCOSIDE PHOSPHOTRANSFERASE-RELATED-RELATED"/>
    <property type="match status" value="1"/>
</dbReference>
<dbReference type="CDD" id="cd05154">
    <property type="entry name" value="ACAD10_11_N-like"/>
    <property type="match status" value="1"/>
</dbReference>
<evidence type="ECO:0000259" key="2">
    <source>
        <dbReference type="Pfam" id="PF01636"/>
    </source>
</evidence>
<dbReference type="Pfam" id="PF01636">
    <property type="entry name" value="APH"/>
    <property type="match status" value="1"/>
</dbReference>
<dbReference type="PANTHER" id="PTHR21310:SF40">
    <property type="entry name" value="AMINOGLYCOSIDE PHOSPHOTRANSFERASE DOMAIN-CONTAINING PROTEIN-RELATED"/>
    <property type="match status" value="1"/>
</dbReference>
<evidence type="ECO:0000313" key="4">
    <source>
        <dbReference type="Proteomes" id="UP001500842"/>
    </source>
</evidence>
<dbReference type="Gene3D" id="3.90.1200.10">
    <property type="match status" value="1"/>
</dbReference>
<keyword evidence="4" id="KW-1185">Reference proteome</keyword>
<dbReference type="InterPro" id="IPR051678">
    <property type="entry name" value="AGP_Transferase"/>
</dbReference>
<evidence type="ECO:0000313" key="3">
    <source>
        <dbReference type="EMBL" id="GAA1540435.1"/>
    </source>
</evidence>
<dbReference type="InterPro" id="IPR041726">
    <property type="entry name" value="ACAD10_11_N"/>
</dbReference>
<proteinExistence type="predicted"/>
<name>A0ABN2BH58_9ACTN</name>
<reference evidence="3 4" key="1">
    <citation type="journal article" date="2019" name="Int. J. Syst. Evol. Microbiol.">
        <title>The Global Catalogue of Microorganisms (GCM) 10K type strain sequencing project: providing services to taxonomists for standard genome sequencing and annotation.</title>
        <authorList>
            <consortium name="The Broad Institute Genomics Platform"/>
            <consortium name="The Broad Institute Genome Sequencing Center for Infectious Disease"/>
            <person name="Wu L."/>
            <person name="Ma J."/>
        </authorList>
    </citation>
    <scope>NUCLEOTIDE SEQUENCE [LARGE SCALE GENOMIC DNA]</scope>
    <source>
        <strain evidence="3 4">JCM 14942</strain>
    </source>
</reference>